<evidence type="ECO:0008006" key="3">
    <source>
        <dbReference type="Google" id="ProtNLM"/>
    </source>
</evidence>
<sequence length="259" mass="27623">MPGADGARIAVLGRGRWGTKVRSMLERAAFDVVPLGAVRQRDGESDPEYVARMSAALGEARCTHAWLCVPPGRHVPLQVEAAARRGIHVIGEKPWPYDPADLGAVAAGHHGVAPRVLVCFEYVLLSGVQAWRESQGGGAGLTFHGVFSVAAPDRLGIPALWNMGSHLAAIREWAVPESSVGSLRARYDAEPERRVWLEDASGTRVSEVDFLSSAEPILERFAAGATEGRGPVTELDPGFAARVSRVVAALEPWPGGADR</sequence>
<dbReference type="EMBL" id="BAAAPM010000005">
    <property type="protein sequence ID" value="GAA1731167.1"/>
    <property type="molecule type" value="Genomic_DNA"/>
</dbReference>
<comment type="caution">
    <text evidence="1">The sequence shown here is derived from an EMBL/GenBank/DDBJ whole genome shotgun (WGS) entry which is preliminary data.</text>
</comment>
<evidence type="ECO:0000313" key="1">
    <source>
        <dbReference type="EMBL" id="GAA1731167.1"/>
    </source>
</evidence>
<accession>A0ABP4VQJ5</accession>
<dbReference type="InterPro" id="IPR036291">
    <property type="entry name" value="NAD(P)-bd_dom_sf"/>
</dbReference>
<keyword evidence="2" id="KW-1185">Reference proteome</keyword>
<reference evidence="2" key="1">
    <citation type="journal article" date="2019" name="Int. J. Syst. Evol. Microbiol.">
        <title>The Global Catalogue of Microorganisms (GCM) 10K type strain sequencing project: providing services to taxonomists for standard genome sequencing and annotation.</title>
        <authorList>
            <consortium name="The Broad Institute Genomics Platform"/>
            <consortium name="The Broad Institute Genome Sequencing Center for Infectious Disease"/>
            <person name="Wu L."/>
            <person name="Ma J."/>
        </authorList>
    </citation>
    <scope>NUCLEOTIDE SEQUENCE [LARGE SCALE GENOMIC DNA]</scope>
    <source>
        <strain evidence="2">JCM 15589</strain>
    </source>
</reference>
<gene>
    <name evidence="1" type="ORF">GCM10009809_28350</name>
</gene>
<dbReference type="Gene3D" id="3.40.50.720">
    <property type="entry name" value="NAD(P)-binding Rossmann-like Domain"/>
    <property type="match status" value="1"/>
</dbReference>
<name>A0ABP4VQJ5_9MICO</name>
<dbReference type="SUPFAM" id="SSF51735">
    <property type="entry name" value="NAD(P)-binding Rossmann-fold domains"/>
    <property type="match status" value="1"/>
</dbReference>
<organism evidence="1 2">
    <name type="scientific">Isoptericola hypogeus</name>
    <dbReference type="NCBI Taxonomy" id="300179"/>
    <lineage>
        <taxon>Bacteria</taxon>
        <taxon>Bacillati</taxon>
        <taxon>Actinomycetota</taxon>
        <taxon>Actinomycetes</taxon>
        <taxon>Micrococcales</taxon>
        <taxon>Promicromonosporaceae</taxon>
        <taxon>Isoptericola</taxon>
    </lineage>
</organism>
<dbReference type="Proteomes" id="UP001501138">
    <property type="component" value="Unassembled WGS sequence"/>
</dbReference>
<protein>
    <recommendedName>
        <fullName evidence="3">Gfo/Idh/MocA-like oxidoreductase N-terminal domain-containing protein</fullName>
    </recommendedName>
</protein>
<proteinExistence type="predicted"/>
<evidence type="ECO:0000313" key="2">
    <source>
        <dbReference type="Proteomes" id="UP001501138"/>
    </source>
</evidence>
<dbReference type="Gene3D" id="3.30.360.10">
    <property type="entry name" value="Dihydrodipicolinate Reductase, domain 2"/>
    <property type="match status" value="1"/>
</dbReference>